<accession>A0A833SLM9</accession>
<protein>
    <submittedName>
        <fullName evidence="1">Uncharacterized protein</fullName>
    </submittedName>
</protein>
<evidence type="ECO:0000313" key="2">
    <source>
        <dbReference type="Proteomes" id="UP000655588"/>
    </source>
</evidence>
<organism evidence="1 2">
    <name type="scientific">Frieseomelitta varia</name>
    <dbReference type="NCBI Taxonomy" id="561572"/>
    <lineage>
        <taxon>Eukaryota</taxon>
        <taxon>Metazoa</taxon>
        <taxon>Ecdysozoa</taxon>
        <taxon>Arthropoda</taxon>
        <taxon>Hexapoda</taxon>
        <taxon>Insecta</taxon>
        <taxon>Pterygota</taxon>
        <taxon>Neoptera</taxon>
        <taxon>Endopterygota</taxon>
        <taxon>Hymenoptera</taxon>
        <taxon>Apocrita</taxon>
        <taxon>Aculeata</taxon>
        <taxon>Apoidea</taxon>
        <taxon>Anthophila</taxon>
        <taxon>Apidae</taxon>
        <taxon>Frieseomelitta</taxon>
    </lineage>
</organism>
<gene>
    <name evidence="1" type="ORF">E2986_13929</name>
</gene>
<sequence>MSWVSANLANLCPPNSSCQPPTFMFLTLVASLFGHPEVSYPNKNIGKYGRNNPILIQTNTDKIKTKMLSQKPINHTLNSYNKEMKYGKCYHYVQFQKLISREESLGLLDHGHQWILHLPISTYKI</sequence>
<comment type="caution">
    <text evidence="1">The sequence shown here is derived from an EMBL/GenBank/DDBJ whole genome shotgun (WGS) entry which is preliminary data.</text>
</comment>
<name>A0A833SLM9_9HYME</name>
<dbReference type="AlphaFoldDB" id="A0A833SLM9"/>
<proteinExistence type="predicted"/>
<reference evidence="1" key="1">
    <citation type="submission" date="2019-11" db="EMBL/GenBank/DDBJ databases">
        <title>The nuclear and mitochondrial genomes of Frieseomelitta varia - a highly eusocial stingless bee (Meliponini) with a permanently sterile worker caste.</title>
        <authorList>
            <person name="Freitas F.C.P."/>
            <person name="Lourenco A.P."/>
            <person name="Nunes F.M.F."/>
            <person name="Paschoal A.R."/>
            <person name="Abreu F.C.P."/>
            <person name="Barbin F.O."/>
            <person name="Bataglia L."/>
            <person name="Cardoso-Junior C.A.M."/>
            <person name="Cervoni M.S."/>
            <person name="Silva S.R."/>
            <person name="Dalarmi F."/>
            <person name="Del Lama M.A."/>
            <person name="Depintor T.S."/>
            <person name="Ferreira K.M."/>
            <person name="Goria P.S."/>
            <person name="Jaskot M.C."/>
            <person name="Lago D.C."/>
            <person name="Luna-Lucena D."/>
            <person name="Moda L.M."/>
            <person name="Nascimento L."/>
            <person name="Pedrino M."/>
            <person name="Rabico F.O."/>
            <person name="Sanches F.C."/>
            <person name="Santos D.E."/>
            <person name="Santos C.G."/>
            <person name="Vieira J."/>
            <person name="Lopes T.F."/>
            <person name="Barchuk A.R."/>
            <person name="Hartfelder K."/>
            <person name="Simoes Z.L.P."/>
            <person name="Bitondi M.M.G."/>
            <person name="Pinheiro D.G."/>
        </authorList>
    </citation>
    <scope>NUCLEOTIDE SEQUENCE</scope>
    <source>
        <strain evidence="1">USP_RPSP 00005682</strain>
        <tissue evidence="1">Whole individual</tissue>
    </source>
</reference>
<dbReference type="EMBL" id="WNWW01000043">
    <property type="protein sequence ID" value="KAF3430492.1"/>
    <property type="molecule type" value="Genomic_DNA"/>
</dbReference>
<dbReference type="Proteomes" id="UP000655588">
    <property type="component" value="Unassembled WGS sequence"/>
</dbReference>
<keyword evidence="2" id="KW-1185">Reference proteome</keyword>
<evidence type="ECO:0000313" key="1">
    <source>
        <dbReference type="EMBL" id="KAF3430492.1"/>
    </source>
</evidence>